<keyword evidence="7" id="KW-0436">Ligase</keyword>
<keyword evidence="8" id="KW-1185">Reference proteome</keyword>
<reference evidence="7 8" key="1">
    <citation type="journal article" date="2015" name="Int. J. Syst. Evol. Microbiol.">
        <title>Carboxylicivirga linearis sp. nov., isolated from a sea cucumber culture pond.</title>
        <authorList>
            <person name="Wang F.Q."/>
            <person name="Zhou Y.X."/>
            <person name="Lin X.Z."/>
            <person name="Chen G.J."/>
            <person name="Du Z.J."/>
        </authorList>
    </citation>
    <scope>NUCLEOTIDE SEQUENCE [LARGE SCALE GENOMIC DNA]</scope>
    <source>
        <strain evidence="7 8">FB218</strain>
    </source>
</reference>
<dbReference type="InterPro" id="IPR007016">
    <property type="entry name" value="O-antigen_ligase-rel_domated"/>
</dbReference>
<feature type="transmembrane region" description="Helical" evidence="5">
    <location>
        <begin position="64"/>
        <end position="83"/>
    </location>
</feature>
<evidence type="ECO:0000313" key="8">
    <source>
        <dbReference type="Proteomes" id="UP000708576"/>
    </source>
</evidence>
<keyword evidence="2 5" id="KW-0812">Transmembrane</keyword>
<feature type="transmembrane region" description="Helical" evidence="5">
    <location>
        <begin position="90"/>
        <end position="108"/>
    </location>
</feature>
<evidence type="ECO:0000256" key="1">
    <source>
        <dbReference type="ARBA" id="ARBA00004141"/>
    </source>
</evidence>
<dbReference type="Proteomes" id="UP000708576">
    <property type="component" value="Unassembled WGS sequence"/>
</dbReference>
<feature type="transmembrane region" description="Helical" evidence="5">
    <location>
        <begin position="6"/>
        <end position="27"/>
    </location>
</feature>
<evidence type="ECO:0000256" key="3">
    <source>
        <dbReference type="ARBA" id="ARBA00022989"/>
    </source>
</evidence>
<feature type="domain" description="O-antigen ligase-related" evidence="6">
    <location>
        <begin position="220"/>
        <end position="379"/>
    </location>
</feature>
<accession>A0ABS5JX67</accession>
<dbReference type="RefSeq" id="WP_212216314.1">
    <property type="nucleotide sequence ID" value="NZ_JAGUCO010000008.1"/>
</dbReference>
<name>A0ABS5JX67_9BACT</name>
<gene>
    <name evidence="7" type="ORF">KEM10_12325</name>
</gene>
<feature type="transmembrane region" description="Helical" evidence="5">
    <location>
        <begin position="39"/>
        <end position="58"/>
    </location>
</feature>
<feature type="transmembrane region" description="Helical" evidence="5">
    <location>
        <begin position="272"/>
        <end position="290"/>
    </location>
</feature>
<dbReference type="Pfam" id="PF04932">
    <property type="entry name" value="Wzy_C"/>
    <property type="match status" value="1"/>
</dbReference>
<feature type="transmembrane region" description="Helical" evidence="5">
    <location>
        <begin position="182"/>
        <end position="205"/>
    </location>
</feature>
<dbReference type="GO" id="GO:0016874">
    <property type="term" value="F:ligase activity"/>
    <property type="evidence" value="ECO:0007669"/>
    <property type="project" value="UniProtKB-KW"/>
</dbReference>
<comment type="caution">
    <text evidence="7">The sequence shown here is derived from an EMBL/GenBank/DDBJ whole genome shotgun (WGS) entry which is preliminary data.</text>
</comment>
<evidence type="ECO:0000256" key="2">
    <source>
        <dbReference type="ARBA" id="ARBA00022692"/>
    </source>
</evidence>
<dbReference type="PANTHER" id="PTHR37422">
    <property type="entry name" value="TEICHURONIC ACID BIOSYNTHESIS PROTEIN TUAE"/>
    <property type="match status" value="1"/>
</dbReference>
<comment type="subcellular location">
    <subcellularLocation>
        <location evidence="1">Membrane</location>
        <topology evidence="1">Multi-pass membrane protein</topology>
    </subcellularLocation>
</comment>
<evidence type="ECO:0000259" key="6">
    <source>
        <dbReference type="Pfam" id="PF04932"/>
    </source>
</evidence>
<keyword evidence="3 5" id="KW-1133">Transmembrane helix</keyword>
<evidence type="ECO:0000313" key="7">
    <source>
        <dbReference type="EMBL" id="MBS2099069.1"/>
    </source>
</evidence>
<evidence type="ECO:0000256" key="4">
    <source>
        <dbReference type="ARBA" id="ARBA00023136"/>
    </source>
</evidence>
<proteinExistence type="predicted"/>
<organism evidence="7 8">
    <name type="scientific">Carboxylicivirga linearis</name>
    <dbReference type="NCBI Taxonomy" id="1628157"/>
    <lineage>
        <taxon>Bacteria</taxon>
        <taxon>Pseudomonadati</taxon>
        <taxon>Bacteroidota</taxon>
        <taxon>Bacteroidia</taxon>
        <taxon>Marinilabiliales</taxon>
        <taxon>Marinilabiliaceae</taxon>
        <taxon>Carboxylicivirga</taxon>
    </lineage>
</organism>
<protein>
    <submittedName>
        <fullName evidence="7">O-antigen ligase family protein</fullName>
    </submittedName>
</protein>
<keyword evidence="4 5" id="KW-0472">Membrane</keyword>
<dbReference type="InterPro" id="IPR051533">
    <property type="entry name" value="WaaL-like"/>
</dbReference>
<feature type="transmembrane region" description="Helical" evidence="5">
    <location>
        <begin position="232"/>
        <end position="251"/>
    </location>
</feature>
<sequence length="438" mass="49852">MSHIIFGIAMVYFPMLLAVWYWCFIAYTFYQVLFRRQTFYLVLLIIYGLGIEVIGRMVDLYPFVPWELCKYITGPLVLVGLVLEGFRKSQPFTGVLIILLCLPAILLSDREFERIVFSMFGMLSTGFLIIYFMNRILTFSQFLQSLRFLLYPLISVLIYITLDTPSFSDIEFQLGANFDTTGGFGSNQVSTILGIGAGIIAMVFFSGKRLFVFQWIDIFFIIYFLFRGLLSFSRGGVLSAMLAFVVFFLLVSRAKEVKEYGLRIRKISLKNLGLFIIGVTIVFFIGDYVTRGALLLRYQGETSGSLSGDKEVTLNTLTTGRFEIMVSDIEMWLDHPIWGVGGGVSASYRVHYGVHEIAAHTEYSRVLAEQGLWGLVLLIVINFYIPWRILVKHNRVESAFLLAFFTIAVLTTFHAGMRTFTTPLLMGMSVIRIKPDQI</sequence>
<evidence type="ECO:0000256" key="5">
    <source>
        <dbReference type="SAM" id="Phobius"/>
    </source>
</evidence>
<feature type="transmembrane region" description="Helical" evidence="5">
    <location>
        <begin position="145"/>
        <end position="162"/>
    </location>
</feature>
<feature type="transmembrane region" description="Helical" evidence="5">
    <location>
        <begin position="210"/>
        <end position="226"/>
    </location>
</feature>
<dbReference type="PANTHER" id="PTHR37422:SF13">
    <property type="entry name" value="LIPOPOLYSACCHARIDE BIOSYNTHESIS PROTEIN PA4999-RELATED"/>
    <property type="match status" value="1"/>
</dbReference>
<feature type="transmembrane region" description="Helical" evidence="5">
    <location>
        <begin position="399"/>
        <end position="417"/>
    </location>
</feature>
<feature type="transmembrane region" description="Helical" evidence="5">
    <location>
        <begin position="370"/>
        <end position="387"/>
    </location>
</feature>
<dbReference type="EMBL" id="JAGUCO010000008">
    <property type="protein sequence ID" value="MBS2099069.1"/>
    <property type="molecule type" value="Genomic_DNA"/>
</dbReference>
<feature type="transmembrane region" description="Helical" evidence="5">
    <location>
        <begin position="114"/>
        <end position="133"/>
    </location>
</feature>